<keyword evidence="1" id="KW-0175">Coiled coil</keyword>
<evidence type="ECO:0000313" key="3">
    <source>
        <dbReference type="Proteomes" id="UP001055286"/>
    </source>
</evidence>
<name>A0AA37M6J9_9HYPH</name>
<keyword evidence="3" id="KW-1185">Reference proteome</keyword>
<evidence type="ECO:0008006" key="4">
    <source>
        <dbReference type="Google" id="ProtNLM"/>
    </source>
</evidence>
<gene>
    <name evidence="2" type="ORF">MPEAHAMD_5053</name>
</gene>
<reference evidence="2" key="1">
    <citation type="journal article" date="2016" name="Front. Microbiol.">
        <title>Genome Sequence of the Piezophilic, Mesophilic Sulfate-Reducing Bacterium Desulfovibrio indicus J2T.</title>
        <authorList>
            <person name="Cao J."/>
            <person name="Maignien L."/>
            <person name="Shao Z."/>
            <person name="Alain K."/>
            <person name="Jebbar M."/>
        </authorList>
    </citation>
    <scope>NUCLEOTIDE SEQUENCE</scope>
    <source>
        <strain evidence="2">JCM 32048</strain>
    </source>
</reference>
<proteinExistence type="predicted"/>
<accession>A0AA37M6J9</accession>
<evidence type="ECO:0000313" key="2">
    <source>
        <dbReference type="EMBL" id="GJD64868.1"/>
    </source>
</evidence>
<dbReference type="Gene3D" id="1.20.5.340">
    <property type="match status" value="1"/>
</dbReference>
<dbReference type="Proteomes" id="UP001055286">
    <property type="component" value="Unassembled WGS sequence"/>
</dbReference>
<dbReference type="EMBL" id="BPQJ01000031">
    <property type="protein sequence ID" value="GJD64868.1"/>
    <property type="molecule type" value="Genomic_DNA"/>
</dbReference>
<evidence type="ECO:0000256" key="1">
    <source>
        <dbReference type="SAM" id="Coils"/>
    </source>
</evidence>
<dbReference type="AlphaFoldDB" id="A0AA37M6J9"/>
<feature type="coiled-coil region" evidence="1">
    <location>
        <begin position="55"/>
        <end position="86"/>
    </location>
</feature>
<organism evidence="2 3">
    <name type="scientific">Methylobacterium frigidaeris</name>
    <dbReference type="NCBI Taxonomy" id="2038277"/>
    <lineage>
        <taxon>Bacteria</taxon>
        <taxon>Pseudomonadati</taxon>
        <taxon>Pseudomonadota</taxon>
        <taxon>Alphaproteobacteria</taxon>
        <taxon>Hyphomicrobiales</taxon>
        <taxon>Methylobacteriaceae</taxon>
        <taxon>Methylobacterium</taxon>
    </lineage>
</organism>
<dbReference type="RefSeq" id="WP_099898577.1">
    <property type="nucleotide sequence ID" value="NZ_BPQJ01000031.1"/>
</dbReference>
<comment type="caution">
    <text evidence="2">The sequence shown here is derived from an EMBL/GenBank/DDBJ whole genome shotgun (WGS) entry which is preliminary data.</text>
</comment>
<reference evidence="2" key="2">
    <citation type="submission" date="2021-08" db="EMBL/GenBank/DDBJ databases">
        <authorList>
            <person name="Tani A."/>
            <person name="Ola A."/>
            <person name="Ogura Y."/>
            <person name="Katsura K."/>
            <person name="Hayashi T."/>
        </authorList>
    </citation>
    <scope>NUCLEOTIDE SEQUENCE</scope>
    <source>
        <strain evidence="2">JCM 32048</strain>
    </source>
</reference>
<protein>
    <recommendedName>
        <fullName evidence="4">DUF1640 domain-containing protein</fullName>
    </recommendedName>
</protein>
<sequence length="116" mass="12770">MTAFDTDALVRRLKAPGLSEDQAEAITGVLKDGRESDLASLATKVDLRESEIALRTDLREAEASLKTDLRETENRLKADLRETELRLDAKIVDLAQKIVDLSHRTDLGLAAGRADL</sequence>